<feature type="region of interest" description="Disordered" evidence="1">
    <location>
        <begin position="103"/>
        <end position="122"/>
    </location>
</feature>
<gene>
    <name evidence="2" type="ORF">IFR04_011031</name>
</gene>
<comment type="caution">
    <text evidence="2">The sequence shown here is derived from an EMBL/GenBank/DDBJ whole genome shotgun (WGS) entry which is preliminary data.</text>
</comment>
<protein>
    <submittedName>
        <fullName evidence="2">Uncharacterized protein</fullName>
    </submittedName>
</protein>
<sequence length="394" mass="43590">MESQSAASVGGQVSRLPDELIQRKDKAEEQHAKQLVSDDPTLESDNEHIQREPERIRTTADIDLQHDLDVPVFDQAESKKPCSSSPSENATAVLLQDSHDGIETASRKTSAESPERAQGVQGCSKLPGISGIAKIEVDVARVIDTYSFMKHFPHGRESFTEAYNTGLNFNIGIWWTRLDDDQGLSRSLDFGANGFTASLNTGHEILQMTAPDHRYGLVYARVSFADNPDAILARAQRGSGGKSTFGLKWLESIGNYRRGRIEYHGLLNFRWPYKRYALGCPGSFSGTLGSLSFVKDEMVYQILRFQPGPESYEKPAAHVPPSLPPTAPEPQSPTTSTFPTKPEYHDVKVTIGGVMKFGGAPHYLEDAPYILQWEYKSISCHISNELSRQNSSSV</sequence>
<dbReference type="Proteomes" id="UP000664132">
    <property type="component" value="Unassembled WGS sequence"/>
</dbReference>
<feature type="region of interest" description="Disordered" evidence="1">
    <location>
        <begin position="1"/>
        <end position="63"/>
    </location>
</feature>
<dbReference type="AlphaFoldDB" id="A0A8H7TBK2"/>
<evidence type="ECO:0000313" key="2">
    <source>
        <dbReference type="EMBL" id="KAG4415851.1"/>
    </source>
</evidence>
<keyword evidence="3" id="KW-1185">Reference proteome</keyword>
<feature type="compositionally biased region" description="Basic and acidic residues" evidence="1">
    <location>
        <begin position="103"/>
        <end position="115"/>
    </location>
</feature>
<accession>A0A8H7TBK2</accession>
<feature type="compositionally biased region" description="Pro residues" evidence="1">
    <location>
        <begin position="321"/>
        <end position="331"/>
    </location>
</feature>
<feature type="compositionally biased region" description="Basic and acidic residues" evidence="1">
    <location>
        <begin position="16"/>
        <end position="32"/>
    </location>
</feature>
<dbReference type="EMBL" id="JAFJYH010000206">
    <property type="protein sequence ID" value="KAG4415851.1"/>
    <property type="molecule type" value="Genomic_DNA"/>
</dbReference>
<reference evidence="2" key="1">
    <citation type="submission" date="2021-02" db="EMBL/GenBank/DDBJ databases">
        <title>Genome sequence Cadophora malorum strain M34.</title>
        <authorList>
            <person name="Stefanovic E."/>
            <person name="Vu D."/>
            <person name="Scully C."/>
            <person name="Dijksterhuis J."/>
            <person name="Roader J."/>
            <person name="Houbraken J."/>
        </authorList>
    </citation>
    <scope>NUCLEOTIDE SEQUENCE</scope>
    <source>
        <strain evidence="2">M34</strain>
    </source>
</reference>
<organism evidence="2 3">
    <name type="scientific">Cadophora malorum</name>
    <dbReference type="NCBI Taxonomy" id="108018"/>
    <lineage>
        <taxon>Eukaryota</taxon>
        <taxon>Fungi</taxon>
        <taxon>Dikarya</taxon>
        <taxon>Ascomycota</taxon>
        <taxon>Pezizomycotina</taxon>
        <taxon>Leotiomycetes</taxon>
        <taxon>Helotiales</taxon>
        <taxon>Ploettnerulaceae</taxon>
        <taxon>Cadophora</taxon>
    </lineage>
</organism>
<feature type="compositionally biased region" description="Basic and acidic residues" evidence="1">
    <location>
        <begin position="45"/>
        <end position="63"/>
    </location>
</feature>
<proteinExistence type="predicted"/>
<feature type="region of interest" description="Disordered" evidence="1">
    <location>
        <begin position="312"/>
        <end position="342"/>
    </location>
</feature>
<evidence type="ECO:0000313" key="3">
    <source>
        <dbReference type="Proteomes" id="UP000664132"/>
    </source>
</evidence>
<evidence type="ECO:0000256" key="1">
    <source>
        <dbReference type="SAM" id="MobiDB-lite"/>
    </source>
</evidence>
<name>A0A8H7TBK2_9HELO</name>
<dbReference type="OrthoDB" id="5430750at2759"/>